<evidence type="ECO:0000256" key="8">
    <source>
        <dbReference type="ARBA" id="ARBA00022692"/>
    </source>
</evidence>
<keyword evidence="6" id="KW-0444">Lipid biosynthesis</keyword>
<dbReference type="EMBL" id="JAATJA010000001">
    <property type="protein sequence ID" value="NJB66640.1"/>
    <property type="molecule type" value="Genomic_DNA"/>
</dbReference>
<name>A0A846QHP6_9BACT</name>
<keyword evidence="12" id="KW-0594">Phospholipid biosynthesis</keyword>
<dbReference type="Pfam" id="PF01066">
    <property type="entry name" value="CDP-OH_P_transf"/>
    <property type="match status" value="1"/>
</dbReference>
<dbReference type="RefSeq" id="WP_167939762.1">
    <property type="nucleotide sequence ID" value="NZ_JAATJA010000001.1"/>
</dbReference>
<dbReference type="PIRSF" id="PIRSF000847">
    <property type="entry name" value="Phos_ph_gly_syn"/>
    <property type="match status" value="1"/>
</dbReference>
<dbReference type="EC" id="2.7.8.5" evidence="4"/>
<dbReference type="GO" id="GO:0008444">
    <property type="term" value="F:CDP-diacylglycerol-glycerol-3-phosphate 3-phosphatidyltransferase activity"/>
    <property type="evidence" value="ECO:0007669"/>
    <property type="project" value="UniProtKB-EC"/>
</dbReference>
<feature type="transmembrane region" description="Helical" evidence="16">
    <location>
        <begin position="75"/>
        <end position="97"/>
    </location>
</feature>
<evidence type="ECO:0000256" key="2">
    <source>
        <dbReference type="ARBA" id="ARBA00005042"/>
    </source>
</evidence>
<dbReference type="PANTHER" id="PTHR14269:SF62">
    <property type="entry name" value="CDP-DIACYLGLYCEROL--GLYCEROL-3-PHOSPHATE 3-PHOSPHATIDYLTRANSFERASE 1, CHLOROPLASTIC"/>
    <property type="match status" value="1"/>
</dbReference>
<evidence type="ECO:0000256" key="6">
    <source>
        <dbReference type="ARBA" id="ARBA00022516"/>
    </source>
</evidence>
<evidence type="ECO:0000256" key="1">
    <source>
        <dbReference type="ARBA" id="ARBA00004141"/>
    </source>
</evidence>
<organism evidence="17 18">
    <name type="scientific">Desulfobaculum xiamenense</name>
    <dbReference type="NCBI Taxonomy" id="995050"/>
    <lineage>
        <taxon>Bacteria</taxon>
        <taxon>Pseudomonadati</taxon>
        <taxon>Thermodesulfobacteriota</taxon>
        <taxon>Desulfovibrionia</taxon>
        <taxon>Desulfovibrionales</taxon>
        <taxon>Desulfovibrionaceae</taxon>
        <taxon>Desulfobaculum</taxon>
    </lineage>
</organism>
<evidence type="ECO:0000256" key="14">
    <source>
        <dbReference type="ARBA" id="ARBA00048586"/>
    </source>
</evidence>
<reference evidence="17 18" key="1">
    <citation type="submission" date="2020-03" db="EMBL/GenBank/DDBJ databases">
        <title>Genomic Encyclopedia of Type Strains, Phase IV (KMG-IV): sequencing the most valuable type-strain genomes for metagenomic binning, comparative biology and taxonomic classification.</title>
        <authorList>
            <person name="Goeker M."/>
        </authorList>
    </citation>
    <scope>NUCLEOTIDE SEQUENCE [LARGE SCALE GENOMIC DNA]</scope>
    <source>
        <strain evidence="17 18">DSM 24233</strain>
    </source>
</reference>
<proteinExistence type="inferred from homology"/>
<evidence type="ECO:0000313" key="18">
    <source>
        <dbReference type="Proteomes" id="UP000580856"/>
    </source>
</evidence>
<keyword evidence="13" id="KW-1208">Phospholipid metabolism</keyword>
<evidence type="ECO:0000256" key="15">
    <source>
        <dbReference type="RuleBase" id="RU003750"/>
    </source>
</evidence>
<evidence type="ECO:0000256" key="12">
    <source>
        <dbReference type="ARBA" id="ARBA00023209"/>
    </source>
</evidence>
<feature type="transmembrane region" description="Helical" evidence="16">
    <location>
        <begin position="159"/>
        <end position="177"/>
    </location>
</feature>
<comment type="subcellular location">
    <subcellularLocation>
        <location evidence="1">Membrane</location>
        <topology evidence="1">Multi-pass membrane protein</topology>
    </subcellularLocation>
</comment>
<dbReference type="AlphaFoldDB" id="A0A846QHP6"/>
<keyword evidence="8 16" id="KW-0812">Transmembrane</keyword>
<dbReference type="InterPro" id="IPR043130">
    <property type="entry name" value="CDP-OH_PTrfase_TM_dom"/>
</dbReference>
<evidence type="ECO:0000256" key="13">
    <source>
        <dbReference type="ARBA" id="ARBA00023264"/>
    </source>
</evidence>
<keyword evidence="10" id="KW-0443">Lipid metabolism</keyword>
<comment type="pathway">
    <text evidence="2">Phospholipid metabolism; phosphatidylglycerol biosynthesis; phosphatidylglycerol from CDP-diacylglycerol: step 1/2.</text>
</comment>
<evidence type="ECO:0000256" key="4">
    <source>
        <dbReference type="ARBA" id="ARBA00013170"/>
    </source>
</evidence>
<evidence type="ECO:0000256" key="16">
    <source>
        <dbReference type="SAM" id="Phobius"/>
    </source>
</evidence>
<evidence type="ECO:0000313" key="17">
    <source>
        <dbReference type="EMBL" id="NJB66640.1"/>
    </source>
</evidence>
<sequence>MQFRENNWTIPNILTVTRILLTPGFVMSFIGGQVDMALALFTLAGVTDAADGLLARVLHQRTRLGAMLDPLADKVLISSAFLCLGISGWVPAWLVVMVISRDLIIVGGLALLTFWGVDIRREIHPSWLSKFNTTGQIGLTFLILVRQVGLFSLPYVVEFLVYAVAIMTALTGIDYVMRGLALFPSNGDGESGAA</sequence>
<gene>
    <name evidence="17" type="ORF">GGQ74_000280</name>
</gene>
<dbReference type="GO" id="GO:0016020">
    <property type="term" value="C:membrane"/>
    <property type="evidence" value="ECO:0007669"/>
    <property type="project" value="UniProtKB-SubCell"/>
</dbReference>
<protein>
    <recommendedName>
        <fullName evidence="5">CDP-diacylglycerol--glycerol-3-phosphate 3-phosphatidyltransferase</fullName>
        <ecNumber evidence="4">2.7.8.5</ecNumber>
    </recommendedName>
</protein>
<comment type="caution">
    <text evidence="17">The sequence shown here is derived from an EMBL/GenBank/DDBJ whole genome shotgun (WGS) entry which is preliminary data.</text>
</comment>
<evidence type="ECO:0000256" key="10">
    <source>
        <dbReference type="ARBA" id="ARBA00023098"/>
    </source>
</evidence>
<evidence type="ECO:0000256" key="7">
    <source>
        <dbReference type="ARBA" id="ARBA00022679"/>
    </source>
</evidence>
<evidence type="ECO:0000256" key="5">
    <source>
        <dbReference type="ARBA" id="ARBA00014944"/>
    </source>
</evidence>
<dbReference type="PANTHER" id="PTHR14269">
    <property type="entry name" value="CDP-DIACYLGLYCEROL--GLYCEROL-3-PHOSPHATE 3-PHOSPHATIDYLTRANSFERASE-RELATED"/>
    <property type="match status" value="1"/>
</dbReference>
<dbReference type="InterPro" id="IPR000462">
    <property type="entry name" value="CDP-OH_P_trans"/>
</dbReference>
<dbReference type="InterPro" id="IPR050324">
    <property type="entry name" value="CDP-alcohol_PTase-I"/>
</dbReference>
<evidence type="ECO:0000256" key="9">
    <source>
        <dbReference type="ARBA" id="ARBA00022989"/>
    </source>
</evidence>
<evidence type="ECO:0000256" key="11">
    <source>
        <dbReference type="ARBA" id="ARBA00023136"/>
    </source>
</evidence>
<dbReference type="PROSITE" id="PS00379">
    <property type="entry name" value="CDP_ALCOHOL_P_TRANSF"/>
    <property type="match status" value="1"/>
</dbReference>
<dbReference type="InterPro" id="IPR004570">
    <property type="entry name" value="Phosphatidylglycerol_P_synth"/>
</dbReference>
<comment type="catalytic activity">
    <reaction evidence="14">
        <text>a CDP-1,2-diacyl-sn-glycerol + sn-glycerol 3-phosphate = a 1,2-diacyl-sn-glycero-3-phospho-(1'-sn-glycero-3'-phosphate) + CMP + H(+)</text>
        <dbReference type="Rhea" id="RHEA:12593"/>
        <dbReference type="ChEBI" id="CHEBI:15378"/>
        <dbReference type="ChEBI" id="CHEBI:57597"/>
        <dbReference type="ChEBI" id="CHEBI:58332"/>
        <dbReference type="ChEBI" id="CHEBI:60110"/>
        <dbReference type="ChEBI" id="CHEBI:60377"/>
        <dbReference type="EC" id="2.7.8.5"/>
    </reaction>
</comment>
<comment type="similarity">
    <text evidence="3 15">Belongs to the CDP-alcohol phosphatidyltransferase class-I family.</text>
</comment>
<keyword evidence="18" id="KW-1185">Reference proteome</keyword>
<dbReference type="InterPro" id="IPR048254">
    <property type="entry name" value="CDP_ALCOHOL_P_TRANSF_CS"/>
</dbReference>
<evidence type="ECO:0000256" key="3">
    <source>
        <dbReference type="ARBA" id="ARBA00010441"/>
    </source>
</evidence>
<dbReference type="Proteomes" id="UP000580856">
    <property type="component" value="Unassembled WGS sequence"/>
</dbReference>
<dbReference type="GO" id="GO:0046474">
    <property type="term" value="P:glycerophospholipid biosynthetic process"/>
    <property type="evidence" value="ECO:0007669"/>
    <property type="project" value="TreeGrafter"/>
</dbReference>
<feature type="transmembrane region" description="Helical" evidence="16">
    <location>
        <begin position="131"/>
        <end position="153"/>
    </location>
</feature>
<feature type="transmembrane region" description="Helical" evidence="16">
    <location>
        <begin position="103"/>
        <end position="119"/>
    </location>
</feature>
<keyword evidence="9 16" id="KW-1133">Transmembrane helix</keyword>
<accession>A0A846QHP6</accession>
<keyword evidence="7 15" id="KW-0808">Transferase</keyword>
<keyword evidence="11 16" id="KW-0472">Membrane</keyword>
<dbReference type="Gene3D" id="1.20.120.1760">
    <property type="match status" value="1"/>
</dbReference>